<organism evidence="2 3">
    <name type="scientific">Paspalum notatum var. saurae</name>
    <dbReference type="NCBI Taxonomy" id="547442"/>
    <lineage>
        <taxon>Eukaryota</taxon>
        <taxon>Viridiplantae</taxon>
        <taxon>Streptophyta</taxon>
        <taxon>Embryophyta</taxon>
        <taxon>Tracheophyta</taxon>
        <taxon>Spermatophyta</taxon>
        <taxon>Magnoliopsida</taxon>
        <taxon>Liliopsida</taxon>
        <taxon>Poales</taxon>
        <taxon>Poaceae</taxon>
        <taxon>PACMAD clade</taxon>
        <taxon>Panicoideae</taxon>
        <taxon>Andropogonodae</taxon>
        <taxon>Paspaleae</taxon>
        <taxon>Paspalinae</taxon>
        <taxon>Paspalum</taxon>
    </lineage>
</organism>
<dbReference type="Proteomes" id="UP001341281">
    <property type="component" value="Chromosome 06"/>
</dbReference>
<gene>
    <name evidence="2" type="ORF">U9M48_027661</name>
</gene>
<dbReference type="PANTHER" id="PTHR33157:SF14">
    <property type="entry name" value="AUTONOMOUS TRANSPOSABLE ELEMENT EN-1 MOSAIC PROTEIN"/>
    <property type="match status" value="1"/>
</dbReference>
<reference evidence="2 3" key="1">
    <citation type="submission" date="2024-02" db="EMBL/GenBank/DDBJ databases">
        <title>High-quality chromosome-scale genome assembly of Pensacola bahiagrass (Paspalum notatum Flugge var. saurae).</title>
        <authorList>
            <person name="Vega J.M."/>
            <person name="Podio M."/>
            <person name="Orjuela J."/>
            <person name="Siena L.A."/>
            <person name="Pessino S.C."/>
            <person name="Combes M.C."/>
            <person name="Mariac C."/>
            <person name="Albertini E."/>
            <person name="Pupilli F."/>
            <person name="Ortiz J.P.A."/>
            <person name="Leblanc O."/>
        </authorList>
    </citation>
    <scope>NUCLEOTIDE SEQUENCE [LARGE SCALE GENOMIC DNA]</scope>
    <source>
        <strain evidence="2">R1</strain>
        <tissue evidence="2">Leaf</tissue>
    </source>
</reference>
<keyword evidence="3" id="KW-1185">Reference proteome</keyword>
<evidence type="ECO:0000256" key="1">
    <source>
        <dbReference type="SAM" id="MobiDB-lite"/>
    </source>
</evidence>
<feature type="compositionally biased region" description="Low complexity" evidence="1">
    <location>
        <begin position="329"/>
        <end position="348"/>
    </location>
</feature>
<dbReference type="PANTHER" id="PTHR33157">
    <property type="entry name" value="AUTONOMOUS TRANSPOSABLE ELEMENT EN-1 MOSAIC PROTEIN-RELATED"/>
    <property type="match status" value="1"/>
</dbReference>
<evidence type="ECO:0008006" key="4">
    <source>
        <dbReference type="Google" id="ProtNLM"/>
    </source>
</evidence>
<protein>
    <recommendedName>
        <fullName evidence="4">Transposase</fullName>
    </recommendedName>
</protein>
<dbReference type="InterPro" id="IPR039266">
    <property type="entry name" value="EN-1/SPM"/>
</dbReference>
<name>A0AAQ3TZW1_PASNO</name>
<dbReference type="EMBL" id="CP144750">
    <property type="protein sequence ID" value="WVZ80162.1"/>
    <property type="molecule type" value="Genomic_DNA"/>
</dbReference>
<dbReference type="AlphaFoldDB" id="A0AAQ3TZW1"/>
<accession>A0AAQ3TZW1</accession>
<dbReference type="GO" id="GO:0032196">
    <property type="term" value="P:transposition"/>
    <property type="evidence" value="ECO:0007669"/>
    <property type="project" value="InterPro"/>
</dbReference>
<feature type="region of interest" description="Disordered" evidence="1">
    <location>
        <begin position="329"/>
        <end position="355"/>
    </location>
</feature>
<evidence type="ECO:0000313" key="3">
    <source>
        <dbReference type="Proteomes" id="UP001341281"/>
    </source>
</evidence>
<evidence type="ECO:0000313" key="2">
    <source>
        <dbReference type="EMBL" id="WVZ80162.1"/>
    </source>
</evidence>
<sequence>MEADAKEEARADAELAADPMMDRAETGRLSSSASTIRFRKTVSIRPRCNPADRSELERGGLGGVGHRTPVNAALGAFCRFYYPGMVTLPNGDQVAAHKWEHWGLKQHVDGDGQGEQYRLDGEGDYENEKMVKRVFQKAATKVVRDSFSNARIQAIVNFHKRVKNINMKKNSEVKKLHLEEEELIQGEIDWIMKDPEAWRWICHHWAGSDFQGHRIETEVTEPVSQGCKVNVTNFALQEAKSGIKPSFVDVYIEGHKGLDPENPEVLCDEQVTEKLAEYKGNVIQRHGPEFDWRAAAPDVEAIYHAGGGLPHGRWGLGDGTLEYDHIPRPQRTSQVSSSRRPSRAQQEAQQEETRKLQEETRRLRENNDYMMVYLVQHPAIATFLPLCDRAMSAYSTFPLHRLCSSIASALGARLMRQYRCRPARPYRRALLHCRQQEPIRL</sequence>
<proteinExistence type="predicted"/>